<accession>A0A1G8C3G7</accession>
<dbReference type="OrthoDB" id="2678328at2"/>
<protein>
    <submittedName>
        <fullName evidence="1">Uncharacterized protein</fullName>
    </submittedName>
</protein>
<dbReference type="RefSeq" id="WP_057900116.1">
    <property type="nucleotide sequence ID" value="NZ_FNDE01000023.1"/>
</dbReference>
<evidence type="ECO:0000313" key="1">
    <source>
        <dbReference type="EMBL" id="SDH39933.1"/>
    </source>
</evidence>
<sequence length="147" mass="17570">MDSNIVSFEERARIRNENMRKKIKDGIDIQEVRRYYYNTVEVSIRHLPLLQRYLVEEYLAEIIYEFFFQGVAASKLYKAGRTAEEIERSYSQQHLLSIYTLANDFNLMSRLGEWDFYSVSIIAEDLAAKWFRHGLVYGKKQRKLKLL</sequence>
<reference evidence="1 2" key="1">
    <citation type="submission" date="2016-10" db="EMBL/GenBank/DDBJ databases">
        <authorList>
            <person name="de Groot N.N."/>
        </authorList>
    </citation>
    <scope>NUCLEOTIDE SEQUENCE [LARGE SCALE GENOMIC DNA]</scope>
    <source>
        <strain evidence="1 2">L 420-91</strain>
    </source>
</reference>
<dbReference type="EMBL" id="FNDE01000023">
    <property type="protein sequence ID" value="SDH39933.1"/>
    <property type="molecule type" value="Genomic_DNA"/>
</dbReference>
<evidence type="ECO:0000313" key="2">
    <source>
        <dbReference type="Proteomes" id="UP000198956"/>
    </source>
</evidence>
<gene>
    <name evidence="1" type="ORF">SAMN04489735_10238</name>
</gene>
<dbReference type="Proteomes" id="UP000198956">
    <property type="component" value="Unassembled WGS sequence"/>
</dbReference>
<proteinExistence type="predicted"/>
<dbReference type="AlphaFoldDB" id="A0A1G8C3G7"/>
<name>A0A1G8C3G7_ANETH</name>
<organism evidence="1 2">
    <name type="scientific">Aneurinibacillus thermoaerophilus</name>
    <dbReference type="NCBI Taxonomy" id="143495"/>
    <lineage>
        <taxon>Bacteria</taxon>
        <taxon>Bacillati</taxon>
        <taxon>Bacillota</taxon>
        <taxon>Bacilli</taxon>
        <taxon>Bacillales</taxon>
        <taxon>Paenibacillaceae</taxon>
        <taxon>Aneurinibacillus group</taxon>
        <taxon>Aneurinibacillus</taxon>
    </lineage>
</organism>